<keyword evidence="5" id="KW-0406">Ion transport</keyword>
<reference evidence="10 11" key="1">
    <citation type="submission" date="2019-08" db="EMBL/GenBank/DDBJ databases">
        <authorList>
            <person name="Vazquez-Campos X."/>
        </authorList>
    </citation>
    <scope>NUCLEOTIDE SEQUENCE [LARGE SCALE GENOMIC DNA]</scope>
    <source>
        <strain evidence="10">LFW-283_2</strain>
    </source>
</reference>
<dbReference type="GO" id="GO:0005886">
    <property type="term" value="C:plasma membrane"/>
    <property type="evidence" value="ECO:0007669"/>
    <property type="project" value="TreeGrafter"/>
</dbReference>
<dbReference type="Gene3D" id="1.10.287.70">
    <property type="match status" value="1"/>
</dbReference>
<evidence type="ECO:0000256" key="1">
    <source>
        <dbReference type="ARBA" id="ARBA00004141"/>
    </source>
</evidence>
<feature type="transmembrane region" description="Helical" evidence="8">
    <location>
        <begin position="12"/>
        <end position="30"/>
    </location>
</feature>
<name>A0A5E4LQM1_9ARCH</name>
<evidence type="ECO:0000313" key="10">
    <source>
        <dbReference type="EMBL" id="VVC04284.1"/>
    </source>
</evidence>
<feature type="transmembrane region" description="Helical" evidence="8">
    <location>
        <begin position="65"/>
        <end position="83"/>
    </location>
</feature>
<evidence type="ECO:0000256" key="8">
    <source>
        <dbReference type="SAM" id="Phobius"/>
    </source>
</evidence>
<evidence type="ECO:0000256" key="2">
    <source>
        <dbReference type="ARBA" id="ARBA00022448"/>
    </source>
</evidence>
<feature type="transmembrane region" description="Helical" evidence="8">
    <location>
        <begin position="36"/>
        <end position="53"/>
    </location>
</feature>
<evidence type="ECO:0000256" key="5">
    <source>
        <dbReference type="ARBA" id="ARBA00023065"/>
    </source>
</evidence>
<dbReference type="Proteomes" id="UP000789941">
    <property type="component" value="Unassembled WGS sequence"/>
</dbReference>
<evidence type="ECO:0000313" key="11">
    <source>
        <dbReference type="Proteomes" id="UP000789941"/>
    </source>
</evidence>
<keyword evidence="6 8" id="KW-0472">Membrane</keyword>
<dbReference type="GO" id="GO:0030322">
    <property type="term" value="P:stabilization of membrane potential"/>
    <property type="evidence" value="ECO:0007669"/>
    <property type="project" value="TreeGrafter"/>
</dbReference>
<organism evidence="10 11">
    <name type="scientific">Candidatus Bilamarchaeum dharawalense</name>
    <dbReference type="NCBI Taxonomy" id="2885759"/>
    <lineage>
        <taxon>Archaea</taxon>
        <taxon>Candidatus Micrarchaeota</taxon>
        <taxon>Candidatus Micrarchaeia</taxon>
        <taxon>Candidatus Anstonellales</taxon>
        <taxon>Candidatus Bilamarchaeaceae</taxon>
        <taxon>Candidatus Bilamarchaeum</taxon>
    </lineage>
</organism>
<protein>
    <submittedName>
        <fullName evidence="10">Voltage-gated potassium channel</fullName>
    </submittedName>
</protein>
<dbReference type="EMBL" id="CABMJJ010000009">
    <property type="protein sequence ID" value="VVC04284.1"/>
    <property type="molecule type" value="Genomic_DNA"/>
</dbReference>
<dbReference type="AlphaFoldDB" id="A0A5E4LQM1"/>
<dbReference type="InterPro" id="IPR013099">
    <property type="entry name" value="K_chnl_dom"/>
</dbReference>
<dbReference type="PANTHER" id="PTHR11003">
    <property type="entry name" value="POTASSIUM CHANNEL, SUBFAMILY K"/>
    <property type="match status" value="1"/>
</dbReference>
<proteinExistence type="predicted"/>
<dbReference type="GO" id="GO:0022841">
    <property type="term" value="F:potassium ion leak channel activity"/>
    <property type="evidence" value="ECO:0007669"/>
    <property type="project" value="TreeGrafter"/>
</dbReference>
<keyword evidence="4 8" id="KW-1133">Transmembrane helix</keyword>
<evidence type="ECO:0000256" key="6">
    <source>
        <dbReference type="ARBA" id="ARBA00023136"/>
    </source>
</evidence>
<evidence type="ECO:0000256" key="7">
    <source>
        <dbReference type="ARBA" id="ARBA00023303"/>
    </source>
</evidence>
<keyword evidence="7 10" id="KW-0407">Ion channel</keyword>
<dbReference type="InterPro" id="IPR003280">
    <property type="entry name" value="2pore_dom_K_chnl"/>
</dbReference>
<comment type="subcellular location">
    <subcellularLocation>
        <location evidence="1">Membrane</location>
        <topology evidence="1">Multi-pass membrane protein</topology>
    </subcellularLocation>
</comment>
<dbReference type="GO" id="GO:0015271">
    <property type="term" value="F:outward rectifier potassium channel activity"/>
    <property type="evidence" value="ECO:0007669"/>
    <property type="project" value="TreeGrafter"/>
</dbReference>
<keyword evidence="3 8" id="KW-0812">Transmembrane</keyword>
<dbReference type="SUPFAM" id="SSF81324">
    <property type="entry name" value="Voltage-gated potassium channels"/>
    <property type="match status" value="1"/>
</dbReference>
<keyword evidence="2" id="KW-0813">Transport</keyword>
<evidence type="ECO:0000256" key="3">
    <source>
        <dbReference type="ARBA" id="ARBA00022692"/>
    </source>
</evidence>
<evidence type="ECO:0000256" key="4">
    <source>
        <dbReference type="ARBA" id="ARBA00022989"/>
    </source>
</evidence>
<dbReference type="Pfam" id="PF07885">
    <property type="entry name" value="Ion_trans_2"/>
    <property type="match status" value="1"/>
</dbReference>
<feature type="domain" description="Potassium channel" evidence="9">
    <location>
        <begin position="17"/>
        <end position="86"/>
    </location>
</feature>
<sequence>MSSSDQIRKSLLSAVVMLFLVYLIAVPFYIYFEGLSLIDAIYFVSITITTVGYGDITPHTSIGKLFTIVVLFSGVSIFFYHVTHFGLFQEKALDPHVQRRLEILRNLTELQSGNVKKEEVRMIKDKLNRISQEHISKKLSK</sequence>
<accession>A0A5E4LQM1</accession>
<evidence type="ECO:0000259" key="9">
    <source>
        <dbReference type="Pfam" id="PF07885"/>
    </source>
</evidence>
<comment type="caution">
    <text evidence="10">The sequence shown here is derived from an EMBL/GenBank/DDBJ whole genome shotgun (WGS) entry which is preliminary data.</text>
</comment>
<gene>
    <name evidence="10" type="ORF">LFW2832_00854</name>
</gene>
<dbReference type="PANTHER" id="PTHR11003:SF291">
    <property type="entry name" value="IP11374P"/>
    <property type="match status" value="1"/>
</dbReference>